<accession>A0AAW1LRN9</accession>
<dbReference type="PROSITE" id="PS51081">
    <property type="entry name" value="ZF_SIAH"/>
    <property type="match status" value="1"/>
</dbReference>
<dbReference type="GO" id="GO:0008270">
    <property type="term" value="F:zinc ion binding"/>
    <property type="evidence" value="ECO:0007669"/>
    <property type="project" value="UniProtKB-KW"/>
</dbReference>
<evidence type="ECO:0000256" key="1">
    <source>
        <dbReference type="ARBA" id="ARBA00022723"/>
    </source>
</evidence>
<evidence type="ECO:0000313" key="6">
    <source>
        <dbReference type="EMBL" id="KAK9736452.1"/>
    </source>
</evidence>
<organism evidence="6 7">
    <name type="scientific">Popillia japonica</name>
    <name type="common">Japanese beetle</name>
    <dbReference type="NCBI Taxonomy" id="7064"/>
    <lineage>
        <taxon>Eukaryota</taxon>
        <taxon>Metazoa</taxon>
        <taxon>Ecdysozoa</taxon>
        <taxon>Arthropoda</taxon>
        <taxon>Hexapoda</taxon>
        <taxon>Insecta</taxon>
        <taxon>Pterygota</taxon>
        <taxon>Neoptera</taxon>
        <taxon>Endopterygota</taxon>
        <taxon>Coleoptera</taxon>
        <taxon>Polyphaga</taxon>
        <taxon>Scarabaeiformia</taxon>
        <taxon>Scarabaeidae</taxon>
        <taxon>Rutelinae</taxon>
        <taxon>Popillia</taxon>
    </lineage>
</organism>
<feature type="domain" description="SIAH-type" evidence="5">
    <location>
        <begin position="82"/>
        <end position="144"/>
    </location>
</feature>
<dbReference type="PANTHER" id="PTHR10315">
    <property type="entry name" value="E3 UBIQUITIN PROTEIN LIGASE SIAH"/>
    <property type="match status" value="1"/>
</dbReference>
<dbReference type="Gene3D" id="3.30.40.10">
    <property type="entry name" value="Zinc/RING finger domain, C3HC4 (zinc finger)"/>
    <property type="match status" value="2"/>
</dbReference>
<comment type="caution">
    <text evidence="6">The sequence shown here is derived from an EMBL/GenBank/DDBJ whole genome shotgun (WGS) entry which is preliminary data.</text>
</comment>
<keyword evidence="3" id="KW-0862">Zinc</keyword>
<reference evidence="6 7" key="1">
    <citation type="journal article" date="2024" name="BMC Genomics">
        <title>De novo assembly and annotation of Popillia japonica's genome with initial clues to its potential as an invasive pest.</title>
        <authorList>
            <person name="Cucini C."/>
            <person name="Boschi S."/>
            <person name="Funari R."/>
            <person name="Cardaioli E."/>
            <person name="Iannotti N."/>
            <person name="Marturano G."/>
            <person name="Paoli F."/>
            <person name="Bruttini M."/>
            <person name="Carapelli A."/>
            <person name="Frati F."/>
            <person name="Nardi F."/>
        </authorList>
    </citation>
    <scope>NUCLEOTIDE SEQUENCE [LARGE SCALE GENOMIC DNA]</scope>
    <source>
        <strain evidence="6">DMR45628</strain>
    </source>
</reference>
<dbReference type="PANTHER" id="PTHR10315:SF83">
    <property type="entry name" value="RING-TYPE E3 UBIQUITIN TRANSFERASE"/>
    <property type="match status" value="1"/>
</dbReference>
<sequence>MKFILSADGDTVHSYTAKMVINLLDSKDLLELSLLKCKVCSARLQSPVLQVGVFGNVCGTCYSTTVYTDAVRNVDLEALLQKLYLSCNYAEQGCDFEGSFDEVCAHEKRCFFLRKNCPLAERQQCETGLTDSDDIIAHMKSEHPDNVLSIVDGYISVKNPFKSDVDRFYLLVVDKMTFILQARFDTDKKVILYKFYSLNYCTDIEHVKMAIMLKFDETIFTVDNIQIERLRKGELPYLFNDTNATKLQLALLESLNSLDNIIIRVNTDECTKFERTSDQFWYQCFQCLTYSPDIIGCSYCKRPSRGSCCDTDRCKPKCYCENSDTLVCLSAAKITTKSIIPCRNIGCNYKINSADYKLHVESQCRFRECGCPFCPKWQGISIDLGTHITREHAERVNRNSIRITTGTSSPFCFMKNNDVFMQTYEMWYPYFNVTTEQLHTPNNGDSYMWQIYFKHPIKKYETVISDVCAGDNCNKTIDISDYANEDTLTVKVLFARINAVHI</sequence>
<evidence type="ECO:0000256" key="4">
    <source>
        <dbReference type="PROSITE-ProRule" id="PRU00455"/>
    </source>
</evidence>
<dbReference type="SUPFAM" id="SSF49599">
    <property type="entry name" value="TRAF domain-like"/>
    <property type="match status" value="2"/>
</dbReference>
<evidence type="ECO:0000313" key="7">
    <source>
        <dbReference type="Proteomes" id="UP001458880"/>
    </source>
</evidence>
<dbReference type="GO" id="GO:0005737">
    <property type="term" value="C:cytoplasm"/>
    <property type="evidence" value="ECO:0007669"/>
    <property type="project" value="TreeGrafter"/>
</dbReference>
<proteinExistence type="predicted"/>
<protein>
    <submittedName>
        <fullName evidence="6">Seven in absentia protein family</fullName>
    </submittedName>
</protein>
<gene>
    <name evidence="6" type="ORF">QE152_g12477</name>
</gene>
<dbReference type="InterPro" id="IPR052088">
    <property type="entry name" value="E3_ubiquitin-ligase_SINA"/>
</dbReference>
<dbReference type="Proteomes" id="UP001458880">
    <property type="component" value="Unassembled WGS sequence"/>
</dbReference>
<dbReference type="InterPro" id="IPR013010">
    <property type="entry name" value="Znf_SIAH"/>
</dbReference>
<dbReference type="GO" id="GO:0061630">
    <property type="term" value="F:ubiquitin protein ligase activity"/>
    <property type="evidence" value="ECO:0007669"/>
    <property type="project" value="TreeGrafter"/>
</dbReference>
<keyword evidence="2 4" id="KW-0863">Zinc-finger</keyword>
<evidence type="ECO:0000259" key="5">
    <source>
        <dbReference type="PROSITE" id="PS51081"/>
    </source>
</evidence>
<dbReference type="EMBL" id="JASPKY010000113">
    <property type="protein sequence ID" value="KAK9736452.1"/>
    <property type="molecule type" value="Genomic_DNA"/>
</dbReference>
<evidence type="ECO:0000256" key="3">
    <source>
        <dbReference type="ARBA" id="ARBA00022833"/>
    </source>
</evidence>
<evidence type="ECO:0000256" key="2">
    <source>
        <dbReference type="ARBA" id="ARBA00022771"/>
    </source>
</evidence>
<keyword evidence="7" id="KW-1185">Reference proteome</keyword>
<keyword evidence="1" id="KW-0479">Metal-binding</keyword>
<dbReference type="InterPro" id="IPR013083">
    <property type="entry name" value="Znf_RING/FYVE/PHD"/>
</dbReference>
<name>A0AAW1LRN9_POPJA</name>
<dbReference type="AlphaFoldDB" id="A0AAW1LRN9"/>